<protein>
    <submittedName>
        <fullName evidence="1">Uncharacterized protein</fullName>
    </submittedName>
</protein>
<dbReference type="Proteomes" id="UP000007879">
    <property type="component" value="Unassembled WGS sequence"/>
</dbReference>
<name>A0AAN0IY14_AMPQE</name>
<evidence type="ECO:0000313" key="1">
    <source>
        <dbReference type="EnsemblMetazoa" id="XP_019849665.1"/>
    </source>
</evidence>
<reference evidence="2" key="1">
    <citation type="journal article" date="2010" name="Nature">
        <title>The Amphimedon queenslandica genome and the evolution of animal complexity.</title>
        <authorList>
            <person name="Srivastava M."/>
            <person name="Simakov O."/>
            <person name="Chapman J."/>
            <person name="Fahey B."/>
            <person name="Gauthier M.E."/>
            <person name="Mitros T."/>
            <person name="Richards G.S."/>
            <person name="Conaco C."/>
            <person name="Dacre M."/>
            <person name="Hellsten U."/>
            <person name="Larroux C."/>
            <person name="Putnam N.H."/>
            <person name="Stanke M."/>
            <person name="Adamska M."/>
            <person name="Darling A."/>
            <person name="Degnan S.M."/>
            <person name="Oakley T.H."/>
            <person name="Plachetzki D.C."/>
            <person name="Zhai Y."/>
            <person name="Adamski M."/>
            <person name="Calcino A."/>
            <person name="Cummins S.F."/>
            <person name="Goodstein D.M."/>
            <person name="Harris C."/>
            <person name="Jackson D.J."/>
            <person name="Leys S.P."/>
            <person name="Shu S."/>
            <person name="Woodcroft B.J."/>
            <person name="Vervoort M."/>
            <person name="Kosik K.S."/>
            <person name="Manning G."/>
            <person name="Degnan B.M."/>
            <person name="Rokhsar D.S."/>
        </authorList>
    </citation>
    <scope>NUCLEOTIDE SEQUENCE [LARGE SCALE GENOMIC DNA]</scope>
</reference>
<dbReference type="PANTHER" id="PTHR14187">
    <property type="entry name" value="ALPHA KINASE/ELONGATION FACTOR 2 KINASE"/>
    <property type="match status" value="1"/>
</dbReference>
<dbReference type="EnsemblMetazoa" id="XM_019994106.1">
    <property type="protein sequence ID" value="XP_019849665.1"/>
    <property type="gene ID" value="LOC105316959"/>
</dbReference>
<sequence>MATVLEDRVEDSVAKPQGKLPLSRAKKLEKEPGSVVHQRSNYIAAIDFGTSSLSVAYTTPLDGGETRILQLFKTYERVPNAILLRITDDGGCEVEDIGLEAQIQYSKLKVQNRMNQVYFERIKNILYRDKDVNRTTVVTSFTGGSYYLIEVIAFIIKHLKEKLLDDQLRGQYKATVFDWVITVPAIWKARAKRMMREAAYMAGLTSDGPGITKFTPVGTQVPRPEEVNPDKLSLALEPEVAAIYAQYYSSVVGPPPQRYMVVDIGGGTVDITVHDNSSGQVSVILPPMGNTWGGTTINEALSMLLQDIVGDDQFSKFLSQGKEAEIAITQLCYQEFEDEKKRFGEKYTKMSASSREIVITLPQAFRNFYSPAVLDKGAKKEDVEFSESDGTLRMSYSLVEKKIFQFTVDGILDCVRAAFKQLDGKINTVYLVGGFGGCKFVRRKIEEAIGEYHGDLYNNTVCPQQSDLAVVHGAVMWRKDPSIIQSRAADATYGIAIGPQFDQFIHDKHYMYYDVENTRRCRNVFKVFVLKGEMVRDEVYKTSLIPKTQESLKMYIDIYSTAESGVQYIKDKEDKATVYKVGELDIDTPNPNDVPRKEREVDIFMDFSGTEIQARARYRITGEEVKTVCDFLTVQTVSD</sequence>
<dbReference type="SUPFAM" id="SSF53067">
    <property type="entry name" value="Actin-like ATPase domain"/>
    <property type="match status" value="2"/>
</dbReference>
<gene>
    <name evidence="1" type="primary">105316959</name>
</gene>
<dbReference type="AlphaFoldDB" id="A0AAN0IY14"/>
<dbReference type="Gene3D" id="3.90.640.10">
    <property type="entry name" value="Actin, Chain A, domain 4"/>
    <property type="match status" value="1"/>
</dbReference>
<reference evidence="1" key="2">
    <citation type="submission" date="2024-06" db="UniProtKB">
        <authorList>
            <consortium name="EnsemblMetazoa"/>
        </authorList>
    </citation>
    <scope>IDENTIFICATION</scope>
</reference>
<dbReference type="Gene3D" id="3.30.420.40">
    <property type="match status" value="2"/>
</dbReference>
<organism evidence="1 2">
    <name type="scientific">Amphimedon queenslandica</name>
    <name type="common">Sponge</name>
    <dbReference type="NCBI Taxonomy" id="400682"/>
    <lineage>
        <taxon>Eukaryota</taxon>
        <taxon>Metazoa</taxon>
        <taxon>Porifera</taxon>
        <taxon>Demospongiae</taxon>
        <taxon>Heteroscleromorpha</taxon>
        <taxon>Haplosclerida</taxon>
        <taxon>Niphatidae</taxon>
        <taxon>Amphimedon</taxon>
    </lineage>
</organism>
<dbReference type="PANTHER" id="PTHR14187:SF5">
    <property type="entry name" value="HEAT SHOCK 70 KDA PROTEIN 12A"/>
    <property type="match status" value="1"/>
</dbReference>
<dbReference type="InterPro" id="IPR043129">
    <property type="entry name" value="ATPase_NBD"/>
</dbReference>
<dbReference type="EnsemblMetazoa" id="XM_019994111.1">
    <property type="protein sequence ID" value="XP_019849670.1"/>
    <property type="gene ID" value="LOC105316959"/>
</dbReference>
<keyword evidence="2" id="KW-1185">Reference proteome</keyword>
<evidence type="ECO:0000313" key="2">
    <source>
        <dbReference type="Proteomes" id="UP000007879"/>
    </source>
</evidence>
<dbReference type="KEGG" id="aqu:105316959"/>
<proteinExistence type="predicted"/>
<accession>A0AAN0IY14</accession>